<sequence>MIPCHVASHWVLLVGNLKGKYWDFYDSLPNPMHRSSLRENIRFLHGDRAEVLPGDIIDWPIHTVEGLPTQDNGNDCGIFVMKYMEASLGKDRVDWTRHTSWAKEMPRIRAEIQQNHSTGAPPLQSGCNQGFDFLSRQGHRRSSTAPAPLRRS</sequence>
<dbReference type="PROSITE" id="PS50600">
    <property type="entry name" value="ULP_PROTEASE"/>
    <property type="match status" value="1"/>
</dbReference>
<evidence type="ECO:0000256" key="1">
    <source>
        <dbReference type="ARBA" id="ARBA00005234"/>
    </source>
</evidence>
<comment type="similarity">
    <text evidence="1">Belongs to the peptidase C48 family.</text>
</comment>
<dbReference type="Pfam" id="PF02902">
    <property type="entry name" value="Peptidase_C48"/>
    <property type="match status" value="1"/>
</dbReference>
<name>A0AAP0GCI6_9ASPA</name>
<evidence type="ECO:0000259" key="6">
    <source>
        <dbReference type="PROSITE" id="PS50600"/>
    </source>
</evidence>
<feature type="region of interest" description="Disordered" evidence="5">
    <location>
        <begin position="132"/>
        <end position="152"/>
    </location>
</feature>
<feature type="domain" description="Ubiquitin-like protease family profile" evidence="6">
    <location>
        <begin position="1"/>
        <end position="87"/>
    </location>
</feature>
<evidence type="ECO:0000256" key="2">
    <source>
        <dbReference type="ARBA" id="ARBA00022670"/>
    </source>
</evidence>
<keyword evidence="8" id="KW-1185">Reference proteome</keyword>
<accession>A0AAP0GCI6</accession>
<dbReference type="GO" id="GO:0016929">
    <property type="term" value="F:deSUMOylase activity"/>
    <property type="evidence" value="ECO:0007669"/>
    <property type="project" value="TreeGrafter"/>
</dbReference>
<dbReference type="GO" id="GO:0016926">
    <property type="term" value="P:protein desumoylation"/>
    <property type="evidence" value="ECO:0007669"/>
    <property type="project" value="TreeGrafter"/>
</dbReference>
<organism evidence="7 8">
    <name type="scientific">Platanthera zijinensis</name>
    <dbReference type="NCBI Taxonomy" id="2320716"/>
    <lineage>
        <taxon>Eukaryota</taxon>
        <taxon>Viridiplantae</taxon>
        <taxon>Streptophyta</taxon>
        <taxon>Embryophyta</taxon>
        <taxon>Tracheophyta</taxon>
        <taxon>Spermatophyta</taxon>
        <taxon>Magnoliopsida</taxon>
        <taxon>Liliopsida</taxon>
        <taxon>Asparagales</taxon>
        <taxon>Orchidaceae</taxon>
        <taxon>Orchidoideae</taxon>
        <taxon>Orchideae</taxon>
        <taxon>Orchidinae</taxon>
        <taxon>Platanthera</taxon>
    </lineage>
</organism>
<dbReference type="PANTHER" id="PTHR12606">
    <property type="entry name" value="SENTRIN/SUMO-SPECIFIC PROTEASE"/>
    <property type="match status" value="1"/>
</dbReference>
<proteinExistence type="inferred from homology"/>
<reference evidence="7 8" key="1">
    <citation type="journal article" date="2022" name="Nat. Plants">
        <title>Genomes of leafy and leafless Platanthera orchids illuminate the evolution of mycoheterotrophy.</title>
        <authorList>
            <person name="Li M.H."/>
            <person name="Liu K.W."/>
            <person name="Li Z."/>
            <person name="Lu H.C."/>
            <person name="Ye Q.L."/>
            <person name="Zhang D."/>
            <person name="Wang J.Y."/>
            <person name="Li Y.F."/>
            <person name="Zhong Z.M."/>
            <person name="Liu X."/>
            <person name="Yu X."/>
            <person name="Liu D.K."/>
            <person name="Tu X.D."/>
            <person name="Liu B."/>
            <person name="Hao Y."/>
            <person name="Liao X.Y."/>
            <person name="Jiang Y.T."/>
            <person name="Sun W.H."/>
            <person name="Chen J."/>
            <person name="Chen Y.Q."/>
            <person name="Ai Y."/>
            <person name="Zhai J.W."/>
            <person name="Wu S.S."/>
            <person name="Zhou Z."/>
            <person name="Hsiao Y.Y."/>
            <person name="Wu W.L."/>
            <person name="Chen Y.Y."/>
            <person name="Lin Y.F."/>
            <person name="Hsu J.L."/>
            <person name="Li C.Y."/>
            <person name="Wang Z.W."/>
            <person name="Zhao X."/>
            <person name="Zhong W.Y."/>
            <person name="Ma X.K."/>
            <person name="Ma L."/>
            <person name="Huang J."/>
            <person name="Chen G.Z."/>
            <person name="Huang M.Z."/>
            <person name="Huang L."/>
            <person name="Peng D.H."/>
            <person name="Luo Y.B."/>
            <person name="Zou S.Q."/>
            <person name="Chen S.P."/>
            <person name="Lan S."/>
            <person name="Tsai W.C."/>
            <person name="Van de Peer Y."/>
            <person name="Liu Z.J."/>
        </authorList>
    </citation>
    <scope>NUCLEOTIDE SEQUENCE [LARGE SCALE GENOMIC DNA]</scope>
    <source>
        <strain evidence="7">Lor287</strain>
    </source>
</reference>
<keyword evidence="3" id="KW-0378">Hydrolase</keyword>
<keyword evidence="2 7" id="KW-0645">Protease</keyword>
<evidence type="ECO:0000256" key="3">
    <source>
        <dbReference type="ARBA" id="ARBA00022801"/>
    </source>
</evidence>
<evidence type="ECO:0000313" key="8">
    <source>
        <dbReference type="Proteomes" id="UP001418222"/>
    </source>
</evidence>
<dbReference type="EMBL" id="JBBWWQ010000003">
    <property type="protein sequence ID" value="KAK8951296.1"/>
    <property type="molecule type" value="Genomic_DNA"/>
</dbReference>
<dbReference type="Gene3D" id="3.40.395.10">
    <property type="entry name" value="Adenoviral Proteinase, Chain A"/>
    <property type="match status" value="1"/>
</dbReference>
<protein>
    <submittedName>
        <fullName evidence="7">Ubiquitin-like-specific protease 1B</fullName>
    </submittedName>
</protein>
<dbReference type="GO" id="GO:0006508">
    <property type="term" value="P:proteolysis"/>
    <property type="evidence" value="ECO:0007669"/>
    <property type="project" value="UniProtKB-KW"/>
</dbReference>
<dbReference type="InterPro" id="IPR038765">
    <property type="entry name" value="Papain-like_cys_pep_sf"/>
</dbReference>
<evidence type="ECO:0000256" key="5">
    <source>
        <dbReference type="SAM" id="MobiDB-lite"/>
    </source>
</evidence>
<comment type="caution">
    <text evidence="7">The sequence shown here is derived from an EMBL/GenBank/DDBJ whole genome shotgun (WGS) entry which is preliminary data.</text>
</comment>
<evidence type="ECO:0000313" key="7">
    <source>
        <dbReference type="EMBL" id="KAK8951296.1"/>
    </source>
</evidence>
<dbReference type="PANTHER" id="PTHR12606:SF1">
    <property type="entry name" value="UBIQUITIN-LIKE-SPECIFIC PROTEASE 1A"/>
    <property type="match status" value="1"/>
</dbReference>
<dbReference type="Proteomes" id="UP001418222">
    <property type="component" value="Unassembled WGS sequence"/>
</dbReference>
<evidence type="ECO:0000256" key="4">
    <source>
        <dbReference type="ARBA" id="ARBA00022807"/>
    </source>
</evidence>
<dbReference type="AlphaFoldDB" id="A0AAP0GCI6"/>
<gene>
    <name evidence="7" type="primary">ULP1B</name>
    <name evidence="7" type="ORF">KSP39_PZI003542</name>
</gene>
<dbReference type="InterPro" id="IPR003653">
    <property type="entry name" value="Peptidase_C48_C"/>
</dbReference>
<dbReference type="SUPFAM" id="SSF54001">
    <property type="entry name" value="Cysteine proteinases"/>
    <property type="match status" value="1"/>
</dbReference>
<keyword evidence="4" id="KW-0788">Thiol protease</keyword>
<dbReference type="GO" id="GO:0005634">
    <property type="term" value="C:nucleus"/>
    <property type="evidence" value="ECO:0007669"/>
    <property type="project" value="TreeGrafter"/>
</dbReference>